<dbReference type="InterPro" id="IPR003593">
    <property type="entry name" value="AAA+_ATPase"/>
</dbReference>
<name>A0AB38YF77_9GAMM</name>
<organism evidence="3">
    <name type="scientific">Salinispirillum sp. LH 10-3-1</name>
    <dbReference type="NCBI Taxonomy" id="2952525"/>
    <lineage>
        <taxon>Bacteria</taxon>
        <taxon>Pseudomonadati</taxon>
        <taxon>Pseudomonadota</taxon>
        <taxon>Gammaproteobacteria</taxon>
        <taxon>Oceanospirillales</taxon>
        <taxon>Saccharospirillaceae</taxon>
        <taxon>Salinispirillum</taxon>
    </lineage>
</organism>
<dbReference type="RefSeq" id="WP_304995178.1">
    <property type="nucleotide sequence ID" value="NZ_CP101717.1"/>
</dbReference>
<dbReference type="AlphaFoldDB" id="A0AB38YF77"/>
<dbReference type="InterPro" id="IPR007730">
    <property type="entry name" value="SPOR-like_dom"/>
</dbReference>
<dbReference type="InterPro" id="IPR027417">
    <property type="entry name" value="P-loop_NTPase"/>
</dbReference>
<gene>
    <name evidence="3" type="ORF">NFC81_14445</name>
</gene>
<dbReference type="Gene3D" id="3.30.70.1070">
    <property type="entry name" value="Sporulation related repeat"/>
    <property type="match status" value="1"/>
</dbReference>
<accession>A0AB38YF77</accession>
<dbReference type="CDD" id="cd00009">
    <property type="entry name" value="AAA"/>
    <property type="match status" value="1"/>
</dbReference>
<evidence type="ECO:0000256" key="1">
    <source>
        <dbReference type="SAM" id="MobiDB-lite"/>
    </source>
</evidence>
<sequence length="494" mass="53431">MSDLPSYVDYYGLNNDPFDEYAAHPFVPVAGRQKAVDTLLHLLQFSDDVIFIAGPVGSGKSAILEQLIRQLPENIDLVMIEVSESSSDKELLWDVATQFKLTPDRTHSTQRLQLMIQAHCQSLHARGQVPTLAIDDIDELPTEVLASLSPVLHGGLNGEPGLRLVGLAADVGEIRRELSTLGFASGQLIDLPTLRYSDSVNLIQGYFAAGGITSGVPFDNNTLKRLYKLSGGRPGRLLDAVKDFMLVETQRRRRHRGVPWPHMVAGAAIISALVLAVLYQSGSDEPPDTQQFELLASQPPELVSELDAAAVRERLAQAMAEREVITDPVQPEPQGSASAQPAPVQPSPPTPTTGSGTLSEDKLAELTQETAQSTTSTPAPTPAPAPPAATNQNQPFFAPDWLRNANNSRYTLQVLGARQEQNVLEFIAANELAPTQAGYYRTELQGQPWYVLVFGDYSNADSARAAITGLPANLRAAQPWPRPISSVKADLSGQ</sequence>
<dbReference type="Pfam" id="PF05036">
    <property type="entry name" value="SPOR"/>
    <property type="match status" value="1"/>
</dbReference>
<dbReference type="Gene3D" id="3.40.50.300">
    <property type="entry name" value="P-loop containing nucleotide triphosphate hydrolases"/>
    <property type="match status" value="1"/>
</dbReference>
<reference evidence="3" key="1">
    <citation type="submission" date="2022-07" db="EMBL/GenBank/DDBJ databases">
        <title>Complete genome sequence of Salinispirillum sp. LH10-3-1 capable of multiple carbohydrate inversion isolated from a soda lake.</title>
        <authorList>
            <person name="Liu J."/>
            <person name="Zhai Y."/>
            <person name="Zhang H."/>
            <person name="Yang H."/>
            <person name="Qu J."/>
            <person name="Li J."/>
        </authorList>
    </citation>
    <scope>NUCLEOTIDE SEQUENCE</scope>
    <source>
        <strain evidence="3">LH 10-3-1</strain>
    </source>
</reference>
<dbReference type="InterPro" id="IPR036680">
    <property type="entry name" value="SPOR-like_sf"/>
</dbReference>
<evidence type="ECO:0000259" key="2">
    <source>
        <dbReference type="PROSITE" id="PS51724"/>
    </source>
</evidence>
<feature type="compositionally biased region" description="Low complexity" evidence="1">
    <location>
        <begin position="365"/>
        <end position="378"/>
    </location>
</feature>
<dbReference type="InterPro" id="IPR052026">
    <property type="entry name" value="ExeA_AAA_ATPase_DNA-bind"/>
</dbReference>
<dbReference type="SUPFAM" id="SSF52540">
    <property type="entry name" value="P-loop containing nucleoside triphosphate hydrolases"/>
    <property type="match status" value="1"/>
</dbReference>
<dbReference type="EMBL" id="CP101717">
    <property type="protein sequence ID" value="WLD57895.1"/>
    <property type="molecule type" value="Genomic_DNA"/>
</dbReference>
<evidence type="ECO:0000313" key="3">
    <source>
        <dbReference type="EMBL" id="WLD57895.1"/>
    </source>
</evidence>
<dbReference type="GO" id="GO:0016887">
    <property type="term" value="F:ATP hydrolysis activity"/>
    <property type="evidence" value="ECO:0007669"/>
    <property type="project" value="InterPro"/>
</dbReference>
<feature type="compositionally biased region" description="Low complexity" evidence="1">
    <location>
        <begin position="332"/>
        <end position="342"/>
    </location>
</feature>
<dbReference type="SMART" id="SM00382">
    <property type="entry name" value="AAA"/>
    <property type="match status" value="1"/>
</dbReference>
<dbReference type="PANTHER" id="PTHR35894:SF1">
    <property type="entry name" value="PHOSPHORIBULOKINASE _ URIDINE KINASE FAMILY"/>
    <property type="match status" value="1"/>
</dbReference>
<dbReference type="Pfam" id="PF13401">
    <property type="entry name" value="AAA_22"/>
    <property type="match status" value="1"/>
</dbReference>
<dbReference type="GO" id="GO:0042834">
    <property type="term" value="F:peptidoglycan binding"/>
    <property type="evidence" value="ECO:0007669"/>
    <property type="project" value="InterPro"/>
</dbReference>
<dbReference type="PANTHER" id="PTHR35894">
    <property type="entry name" value="GENERAL SECRETION PATHWAY PROTEIN A-RELATED"/>
    <property type="match status" value="1"/>
</dbReference>
<feature type="domain" description="SPOR" evidence="2">
    <location>
        <begin position="404"/>
        <end position="483"/>
    </location>
</feature>
<feature type="region of interest" description="Disordered" evidence="1">
    <location>
        <begin position="329"/>
        <end position="399"/>
    </location>
</feature>
<protein>
    <submittedName>
        <fullName evidence="3">AAA family ATPase</fullName>
    </submittedName>
</protein>
<dbReference type="InterPro" id="IPR049945">
    <property type="entry name" value="AAA_22"/>
</dbReference>
<dbReference type="PROSITE" id="PS51724">
    <property type="entry name" value="SPOR"/>
    <property type="match status" value="1"/>
</dbReference>
<proteinExistence type="predicted"/>